<dbReference type="PANTHER" id="PTHR47354:SF8">
    <property type="entry name" value="1,2-PHENYLACETYL-COA EPOXIDASE, SUBUNIT E"/>
    <property type="match status" value="1"/>
</dbReference>
<dbReference type="PROSITE" id="PS00197">
    <property type="entry name" value="2FE2S_FER_1"/>
    <property type="match status" value="1"/>
</dbReference>
<accession>A0A553YY43</accession>
<dbReference type="PRINTS" id="PR00371">
    <property type="entry name" value="FPNCR"/>
</dbReference>
<keyword evidence="13" id="KW-1185">Reference proteome</keyword>
<name>A0A553YY43_9ACTN</name>
<dbReference type="PROSITE" id="PS51384">
    <property type="entry name" value="FAD_FR"/>
    <property type="match status" value="1"/>
</dbReference>
<evidence type="ECO:0000256" key="2">
    <source>
        <dbReference type="ARBA" id="ARBA00022630"/>
    </source>
</evidence>
<evidence type="ECO:0000256" key="8">
    <source>
        <dbReference type="ARBA" id="ARBA00023014"/>
    </source>
</evidence>
<dbReference type="InterPro" id="IPR001041">
    <property type="entry name" value="2Fe-2S_ferredoxin-type"/>
</dbReference>
<dbReference type="GO" id="GO:0046872">
    <property type="term" value="F:metal ion binding"/>
    <property type="evidence" value="ECO:0007669"/>
    <property type="project" value="UniProtKB-KW"/>
</dbReference>
<dbReference type="AlphaFoldDB" id="A0A553YY43"/>
<sequence>MAPTSSELTEATPPEELSGARPRRRRPVFHRLRVAEVEPLCDDAAAISFEVPEELAAEFAFRPGQSLTLRREVEGRDERRSYSICAPVGSRPRIGVRVVPDGLFSSWLVHEVRPGDTVEVMAPTGAFTPDLSRPGHHVLIAAGSGITPMVSIAESVLAADSRSQVTLFYGNRRTDSVMFADELADLKDLHPARFQLGHVLSREPREAELLSGRLDAKRLTALIDGLVDVASADHWWLCGPHGMVRDAQRVLAELGVPGERIHQELFFADDEPVRPVRHEDAPATGPVSQVTLVLDGRSTTAPLPRDSTILDSAARIRPDTPFACKGGVCGTCRALVTEGTADMRRNYALEDAEVSAGYVLTCQSFPVSEELTVDFDS</sequence>
<evidence type="ECO:0000313" key="13">
    <source>
        <dbReference type="Proteomes" id="UP000320888"/>
    </source>
</evidence>
<dbReference type="InterPro" id="IPR036010">
    <property type="entry name" value="2Fe-2S_ferredoxin-like_sf"/>
</dbReference>
<dbReference type="Pfam" id="PF00970">
    <property type="entry name" value="FAD_binding_6"/>
    <property type="match status" value="1"/>
</dbReference>
<protein>
    <submittedName>
        <fullName evidence="12">Phenylacetate-CoA oxygenase/reductase subunit PaaK</fullName>
    </submittedName>
</protein>
<dbReference type="Proteomes" id="UP000320888">
    <property type="component" value="Unassembled WGS sequence"/>
</dbReference>
<evidence type="ECO:0000256" key="5">
    <source>
        <dbReference type="ARBA" id="ARBA00022827"/>
    </source>
</evidence>
<dbReference type="InterPro" id="IPR001433">
    <property type="entry name" value="OxRdtase_FAD/NAD-bd"/>
</dbReference>
<keyword evidence="7" id="KW-0408">Iron</keyword>
<proteinExistence type="predicted"/>
<dbReference type="InterPro" id="IPR008333">
    <property type="entry name" value="Cbr1-like_FAD-bd_dom"/>
</dbReference>
<dbReference type="InterPro" id="IPR001709">
    <property type="entry name" value="Flavoprot_Pyr_Nucl_cyt_Rdtase"/>
</dbReference>
<dbReference type="Gene3D" id="3.10.20.30">
    <property type="match status" value="1"/>
</dbReference>
<dbReference type="InterPro" id="IPR039261">
    <property type="entry name" value="FNR_nucleotide-bd"/>
</dbReference>
<keyword evidence="3" id="KW-0001">2Fe-2S</keyword>
<dbReference type="SUPFAM" id="SSF63380">
    <property type="entry name" value="Riboflavin synthase domain-like"/>
    <property type="match status" value="1"/>
</dbReference>
<dbReference type="Gene3D" id="3.40.50.80">
    <property type="entry name" value="Nucleotide-binding domain of ferredoxin-NADP reductase (FNR) module"/>
    <property type="match status" value="1"/>
</dbReference>
<evidence type="ECO:0000256" key="4">
    <source>
        <dbReference type="ARBA" id="ARBA00022723"/>
    </source>
</evidence>
<reference evidence="12 13" key="1">
    <citation type="submission" date="2019-07" db="EMBL/GenBank/DDBJ databases">
        <title>Draft genome for Streptomyces benahoarensis MZ03-48.</title>
        <authorList>
            <person name="Gonzalez-Pimentel J.L."/>
        </authorList>
    </citation>
    <scope>NUCLEOTIDE SEQUENCE [LARGE SCALE GENOMIC DNA]</scope>
    <source>
        <strain evidence="12 13">MZ03-48</strain>
    </source>
</reference>
<dbReference type="InterPro" id="IPR012675">
    <property type="entry name" value="Beta-grasp_dom_sf"/>
</dbReference>
<feature type="region of interest" description="Disordered" evidence="9">
    <location>
        <begin position="1"/>
        <end position="23"/>
    </location>
</feature>
<organism evidence="12 13">
    <name type="scientific">Streptomyces benahoarensis</name>
    <dbReference type="NCBI Taxonomy" id="2595054"/>
    <lineage>
        <taxon>Bacteria</taxon>
        <taxon>Bacillati</taxon>
        <taxon>Actinomycetota</taxon>
        <taxon>Actinomycetes</taxon>
        <taxon>Kitasatosporales</taxon>
        <taxon>Streptomycetaceae</taxon>
        <taxon>Streptomyces</taxon>
    </lineage>
</organism>
<dbReference type="NCBIfam" id="TIGR02160">
    <property type="entry name" value="PA_CoA_Oxy5"/>
    <property type="match status" value="1"/>
</dbReference>
<evidence type="ECO:0000259" key="11">
    <source>
        <dbReference type="PROSITE" id="PS51384"/>
    </source>
</evidence>
<dbReference type="CDD" id="cd00207">
    <property type="entry name" value="fer2"/>
    <property type="match status" value="1"/>
</dbReference>
<comment type="caution">
    <text evidence="12">The sequence shown here is derived from an EMBL/GenBank/DDBJ whole genome shotgun (WGS) entry which is preliminary data.</text>
</comment>
<dbReference type="RefSeq" id="WP_143944111.1">
    <property type="nucleotide sequence ID" value="NZ_VKLS01000367.1"/>
</dbReference>
<dbReference type="Pfam" id="PF00111">
    <property type="entry name" value="Fer2"/>
    <property type="match status" value="1"/>
</dbReference>
<evidence type="ECO:0000256" key="6">
    <source>
        <dbReference type="ARBA" id="ARBA00023002"/>
    </source>
</evidence>
<evidence type="ECO:0000256" key="3">
    <source>
        <dbReference type="ARBA" id="ARBA00022714"/>
    </source>
</evidence>
<dbReference type="Pfam" id="PF00175">
    <property type="entry name" value="NAD_binding_1"/>
    <property type="match status" value="1"/>
</dbReference>
<feature type="domain" description="FAD-binding FR-type" evidence="11">
    <location>
        <begin position="27"/>
        <end position="130"/>
    </location>
</feature>
<dbReference type="InterPro" id="IPR017927">
    <property type="entry name" value="FAD-bd_FR_type"/>
</dbReference>
<evidence type="ECO:0000313" key="12">
    <source>
        <dbReference type="EMBL" id="TSB34104.1"/>
    </source>
</evidence>
<dbReference type="PRINTS" id="PR00410">
    <property type="entry name" value="PHEHYDRXLASE"/>
</dbReference>
<dbReference type="GO" id="GO:0050660">
    <property type="term" value="F:flavin adenine dinucleotide binding"/>
    <property type="evidence" value="ECO:0007669"/>
    <property type="project" value="TreeGrafter"/>
</dbReference>
<dbReference type="EMBL" id="VKLS01000367">
    <property type="protein sequence ID" value="TSB34104.1"/>
    <property type="molecule type" value="Genomic_DNA"/>
</dbReference>
<dbReference type="CDD" id="cd06214">
    <property type="entry name" value="PA_degradation_oxidoreductase_like"/>
    <property type="match status" value="1"/>
</dbReference>
<dbReference type="Gene3D" id="2.40.30.10">
    <property type="entry name" value="Translation factors"/>
    <property type="match status" value="1"/>
</dbReference>
<gene>
    <name evidence="12" type="primary">paaK</name>
    <name evidence="12" type="ORF">FNZ23_22760</name>
</gene>
<dbReference type="FunFam" id="3.40.50.80:FF:000044">
    <property type="entry name" value="Ring-1,2-phenylacetyl-CoA epoxidase subunit PaaE"/>
    <property type="match status" value="1"/>
</dbReference>
<feature type="domain" description="2Fe-2S ferredoxin-type" evidence="10">
    <location>
        <begin position="288"/>
        <end position="377"/>
    </location>
</feature>
<dbReference type="SUPFAM" id="SSF54292">
    <property type="entry name" value="2Fe-2S ferredoxin-like"/>
    <property type="match status" value="1"/>
</dbReference>
<keyword evidence="2" id="KW-0285">Flavoprotein</keyword>
<comment type="cofactor">
    <cofactor evidence="1">
        <name>FAD</name>
        <dbReference type="ChEBI" id="CHEBI:57692"/>
    </cofactor>
</comment>
<dbReference type="InterPro" id="IPR006058">
    <property type="entry name" value="2Fe2S_fd_BS"/>
</dbReference>
<dbReference type="GO" id="GO:0010124">
    <property type="term" value="P:phenylacetate catabolic process"/>
    <property type="evidence" value="ECO:0007669"/>
    <property type="project" value="InterPro"/>
</dbReference>
<dbReference type="PANTHER" id="PTHR47354">
    <property type="entry name" value="NADH OXIDOREDUCTASE HCR"/>
    <property type="match status" value="1"/>
</dbReference>
<keyword evidence="8" id="KW-0411">Iron-sulfur</keyword>
<dbReference type="InterPro" id="IPR017938">
    <property type="entry name" value="Riboflavin_synthase-like_b-brl"/>
</dbReference>
<dbReference type="GO" id="GO:0016491">
    <property type="term" value="F:oxidoreductase activity"/>
    <property type="evidence" value="ECO:0007669"/>
    <property type="project" value="UniProtKB-KW"/>
</dbReference>
<evidence type="ECO:0000256" key="7">
    <source>
        <dbReference type="ARBA" id="ARBA00023004"/>
    </source>
</evidence>
<evidence type="ECO:0000256" key="9">
    <source>
        <dbReference type="SAM" id="MobiDB-lite"/>
    </source>
</evidence>
<dbReference type="InterPro" id="IPR050415">
    <property type="entry name" value="MRET"/>
</dbReference>
<keyword evidence="4" id="KW-0479">Metal-binding</keyword>
<keyword evidence="6" id="KW-0560">Oxidoreductase</keyword>
<dbReference type="PROSITE" id="PS51085">
    <property type="entry name" value="2FE2S_FER_2"/>
    <property type="match status" value="1"/>
</dbReference>
<keyword evidence="5" id="KW-0274">FAD</keyword>
<dbReference type="GO" id="GO:0051537">
    <property type="term" value="F:2 iron, 2 sulfur cluster binding"/>
    <property type="evidence" value="ECO:0007669"/>
    <property type="project" value="UniProtKB-KW"/>
</dbReference>
<dbReference type="OrthoDB" id="9796486at2"/>
<evidence type="ECO:0000256" key="1">
    <source>
        <dbReference type="ARBA" id="ARBA00001974"/>
    </source>
</evidence>
<evidence type="ECO:0000259" key="10">
    <source>
        <dbReference type="PROSITE" id="PS51085"/>
    </source>
</evidence>
<dbReference type="InterPro" id="IPR011884">
    <property type="entry name" value="PaaE"/>
</dbReference>
<dbReference type="SUPFAM" id="SSF52343">
    <property type="entry name" value="Ferredoxin reductase-like, C-terminal NADP-linked domain"/>
    <property type="match status" value="1"/>
</dbReference>